<feature type="signal peptide" evidence="1">
    <location>
        <begin position="1"/>
        <end position="19"/>
    </location>
</feature>
<dbReference type="AlphaFoldDB" id="A0A9N9B8D5"/>
<dbReference type="OrthoDB" id="2384680at2759"/>
<dbReference type="Proteomes" id="UP000789508">
    <property type="component" value="Unassembled WGS sequence"/>
</dbReference>
<comment type="caution">
    <text evidence="2">The sequence shown here is derived from an EMBL/GenBank/DDBJ whole genome shotgun (WGS) entry which is preliminary data.</text>
</comment>
<feature type="chain" id="PRO_5040128926" evidence="1">
    <location>
        <begin position="20"/>
        <end position="127"/>
    </location>
</feature>
<organism evidence="2 3">
    <name type="scientific">Ambispora leptoticha</name>
    <dbReference type="NCBI Taxonomy" id="144679"/>
    <lineage>
        <taxon>Eukaryota</taxon>
        <taxon>Fungi</taxon>
        <taxon>Fungi incertae sedis</taxon>
        <taxon>Mucoromycota</taxon>
        <taxon>Glomeromycotina</taxon>
        <taxon>Glomeromycetes</taxon>
        <taxon>Archaeosporales</taxon>
        <taxon>Ambisporaceae</taxon>
        <taxon>Ambispora</taxon>
    </lineage>
</organism>
<name>A0A9N9B8D5_9GLOM</name>
<evidence type="ECO:0000313" key="3">
    <source>
        <dbReference type="Proteomes" id="UP000789508"/>
    </source>
</evidence>
<accession>A0A9N9B8D5</accession>
<keyword evidence="3" id="KW-1185">Reference proteome</keyword>
<evidence type="ECO:0000256" key="1">
    <source>
        <dbReference type="SAM" id="SignalP"/>
    </source>
</evidence>
<gene>
    <name evidence="2" type="ORF">ALEPTO_LOCUS6039</name>
</gene>
<reference evidence="2" key="1">
    <citation type="submission" date="2021-06" db="EMBL/GenBank/DDBJ databases">
        <authorList>
            <person name="Kallberg Y."/>
            <person name="Tangrot J."/>
            <person name="Rosling A."/>
        </authorList>
    </citation>
    <scope>NUCLEOTIDE SEQUENCE</scope>
    <source>
        <strain evidence="2">FL130A</strain>
    </source>
</reference>
<proteinExistence type="predicted"/>
<evidence type="ECO:0000313" key="2">
    <source>
        <dbReference type="EMBL" id="CAG8554428.1"/>
    </source>
</evidence>
<dbReference type="EMBL" id="CAJVPS010001916">
    <property type="protein sequence ID" value="CAG8554428.1"/>
    <property type="molecule type" value="Genomic_DNA"/>
</dbReference>
<sequence>MKFVYHLVLLLCTVTNALTAVDPQPHDGAIIVTSPTEGPWQMGSYQAVTWSDNVPEAIGKNVWVTIYEVNNDSTDAIIQELDIKSYGNGWDGFQITDEYSKDGVYYALVSVVDDPTIFGTSDFFTVF</sequence>
<keyword evidence="1" id="KW-0732">Signal</keyword>
<protein>
    <submittedName>
        <fullName evidence="2">4826_t:CDS:1</fullName>
    </submittedName>
</protein>